<evidence type="ECO:0000313" key="4">
    <source>
        <dbReference type="EMBL" id="GJD89540.1"/>
    </source>
</evidence>
<dbReference type="InterPro" id="IPR038492">
    <property type="entry name" value="GBBH-like_N_sf"/>
</dbReference>
<evidence type="ECO:0000313" key="5">
    <source>
        <dbReference type="Proteomes" id="UP001055247"/>
    </source>
</evidence>
<dbReference type="InterPro" id="IPR010376">
    <property type="entry name" value="GBBH-like_N"/>
</dbReference>
<name>A0AAV4ZM33_9HYPH</name>
<accession>A0AAV4ZM33</accession>
<comment type="caution">
    <text evidence="4">The sequence shown here is derived from an EMBL/GenBank/DDBJ whole genome shotgun (WGS) entry which is preliminary data.</text>
</comment>
<keyword evidence="5" id="KW-1185">Reference proteome</keyword>
<protein>
    <recommendedName>
        <fullName evidence="3">Gamma-butyrobetaine hydroxylase-like N-terminal domain-containing protein</fullName>
    </recommendedName>
</protein>
<dbReference type="Pfam" id="PF06155">
    <property type="entry name" value="GBBH-like_N"/>
    <property type="match status" value="1"/>
</dbReference>
<keyword evidence="1" id="KW-0479">Metal-binding</keyword>
<keyword evidence="2" id="KW-0408">Iron</keyword>
<dbReference type="Gene3D" id="3.30.2020.30">
    <property type="match status" value="1"/>
</dbReference>
<dbReference type="EMBL" id="BPQO01000012">
    <property type="protein sequence ID" value="GJD89540.1"/>
    <property type="molecule type" value="Genomic_DNA"/>
</dbReference>
<proteinExistence type="predicted"/>
<evidence type="ECO:0000256" key="2">
    <source>
        <dbReference type="ARBA" id="ARBA00023004"/>
    </source>
</evidence>
<organism evidence="4 5">
    <name type="scientific">Methylobacterium hispanicum</name>
    <dbReference type="NCBI Taxonomy" id="270350"/>
    <lineage>
        <taxon>Bacteria</taxon>
        <taxon>Pseudomonadati</taxon>
        <taxon>Pseudomonadota</taxon>
        <taxon>Alphaproteobacteria</taxon>
        <taxon>Hyphomicrobiales</taxon>
        <taxon>Methylobacteriaceae</taxon>
        <taxon>Methylobacterium</taxon>
    </lineage>
</organism>
<evidence type="ECO:0000256" key="1">
    <source>
        <dbReference type="ARBA" id="ARBA00022723"/>
    </source>
</evidence>
<reference evidence="4" key="1">
    <citation type="journal article" date="2016" name="Front. Microbiol.">
        <title>Genome Sequence of the Piezophilic, Mesophilic Sulfate-Reducing Bacterium Desulfovibrio indicus J2T.</title>
        <authorList>
            <person name="Cao J."/>
            <person name="Maignien L."/>
            <person name="Shao Z."/>
            <person name="Alain K."/>
            <person name="Jebbar M."/>
        </authorList>
    </citation>
    <scope>NUCLEOTIDE SEQUENCE</scope>
    <source>
        <strain evidence="4">DSM 16372</strain>
    </source>
</reference>
<evidence type="ECO:0000259" key="3">
    <source>
        <dbReference type="Pfam" id="PF06155"/>
    </source>
</evidence>
<dbReference type="PANTHER" id="PTHR35303">
    <property type="entry name" value="OS02G0197800 PROTEIN"/>
    <property type="match status" value="1"/>
</dbReference>
<sequence>MGAERFQGDWTVSEERWPTEIRLSADRRVLKLAFDDGGRFDLPAEYLRISSPSAEVQGHSPAERKVIGGKRNVEILSVQPVGNYAVKLAFDDMHDTGIYGWGYLHELGAQYGDRWQTYLKELAERGLDRDRRGQADLKAKAAGGGCGGGSCGCH</sequence>
<gene>
    <name evidence="4" type="ORF">BHAOGJBA_3068</name>
</gene>
<feature type="domain" description="Gamma-butyrobetaine hydroxylase-like N-terminal" evidence="3">
    <location>
        <begin position="21"/>
        <end position="105"/>
    </location>
</feature>
<reference evidence="4" key="2">
    <citation type="submission" date="2021-08" db="EMBL/GenBank/DDBJ databases">
        <authorList>
            <person name="Tani A."/>
            <person name="Ola A."/>
            <person name="Ogura Y."/>
            <person name="Katsura K."/>
            <person name="Hayashi T."/>
        </authorList>
    </citation>
    <scope>NUCLEOTIDE SEQUENCE</scope>
    <source>
        <strain evidence="4">DSM 16372</strain>
    </source>
</reference>
<dbReference type="PANTHER" id="PTHR35303:SF5">
    <property type="entry name" value="OS02G0197800 PROTEIN"/>
    <property type="match status" value="1"/>
</dbReference>
<dbReference type="GO" id="GO:0046872">
    <property type="term" value="F:metal ion binding"/>
    <property type="evidence" value="ECO:0007669"/>
    <property type="project" value="UniProtKB-KW"/>
</dbReference>
<dbReference type="AlphaFoldDB" id="A0AAV4ZM33"/>
<dbReference type="Proteomes" id="UP001055247">
    <property type="component" value="Unassembled WGS sequence"/>
</dbReference>